<evidence type="ECO:0000256" key="5">
    <source>
        <dbReference type="SAM" id="Phobius"/>
    </source>
</evidence>
<name>A0A0F8YYU8_9ZZZZ</name>
<evidence type="ECO:0000256" key="4">
    <source>
        <dbReference type="ARBA" id="ARBA00023136"/>
    </source>
</evidence>
<dbReference type="GO" id="GO:0031293">
    <property type="term" value="P:membrane protein intracellular domain proteolysis"/>
    <property type="evidence" value="ECO:0007669"/>
    <property type="project" value="TreeGrafter"/>
</dbReference>
<dbReference type="InterPro" id="IPR001193">
    <property type="entry name" value="MBTPS2"/>
</dbReference>
<organism evidence="7">
    <name type="scientific">marine sediment metagenome</name>
    <dbReference type="NCBI Taxonomy" id="412755"/>
    <lineage>
        <taxon>unclassified sequences</taxon>
        <taxon>metagenomes</taxon>
        <taxon>ecological metagenomes</taxon>
    </lineage>
</organism>
<reference evidence="7" key="1">
    <citation type="journal article" date="2015" name="Nature">
        <title>Complex archaea that bridge the gap between prokaryotes and eukaryotes.</title>
        <authorList>
            <person name="Spang A."/>
            <person name="Saw J.H."/>
            <person name="Jorgensen S.L."/>
            <person name="Zaremba-Niedzwiedzka K."/>
            <person name="Martijn J."/>
            <person name="Lind A.E."/>
            <person name="van Eijk R."/>
            <person name="Schleper C."/>
            <person name="Guy L."/>
            <person name="Ettema T.J."/>
        </authorList>
    </citation>
    <scope>NUCLEOTIDE SEQUENCE</scope>
</reference>
<dbReference type="PANTHER" id="PTHR13325:SF3">
    <property type="entry name" value="MEMBRANE-BOUND TRANSCRIPTION FACTOR SITE-2 PROTEASE"/>
    <property type="match status" value="1"/>
</dbReference>
<dbReference type="InterPro" id="IPR008915">
    <property type="entry name" value="Peptidase_M50"/>
</dbReference>
<dbReference type="InterPro" id="IPR036034">
    <property type="entry name" value="PDZ_sf"/>
</dbReference>
<gene>
    <name evidence="7" type="ORF">LCGC14_2761340</name>
</gene>
<evidence type="ECO:0000259" key="6">
    <source>
        <dbReference type="Pfam" id="PF02163"/>
    </source>
</evidence>
<evidence type="ECO:0000256" key="3">
    <source>
        <dbReference type="ARBA" id="ARBA00022989"/>
    </source>
</evidence>
<evidence type="ECO:0000256" key="2">
    <source>
        <dbReference type="ARBA" id="ARBA00022692"/>
    </source>
</evidence>
<dbReference type="GO" id="GO:0016020">
    <property type="term" value="C:membrane"/>
    <property type="evidence" value="ECO:0007669"/>
    <property type="project" value="InterPro"/>
</dbReference>
<feature type="non-terminal residue" evidence="7">
    <location>
        <position position="390"/>
    </location>
</feature>
<comment type="caution">
    <text evidence="7">The sequence shown here is derived from an EMBL/GenBank/DDBJ whole genome shotgun (WGS) entry which is preliminary data.</text>
</comment>
<dbReference type="PANTHER" id="PTHR13325">
    <property type="entry name" value="PROTEASE M50 MEMBRANE-BOUND TRANSCRIPTION FACTOR SITE 2 PROTEASE"/>
    <property type="match status" value="1"/>
</dbReference>
<dbReference type="Gene3D" id="2.30.42.10">
    <property type="match status" value="1"/>
</dbReference>
<dbReference type="GO" id="GO:0004222">
    <property type="term" value="F:metalloendopeptidase activity"/>
    <property type="evidence" value="ECO:0007669"/>
    <property type="project" value="InterPro"/>
</dbReference>
<dbReference type="AlphaFoldDB" id="A0A0F8YYU8"/>
<feature type="transmembrane region" description="Helical" evidence="5">
    <location>
        <begin position="191"/>
        <end position="217"/>
    </location>
</feature>
<protein>
    <recommendedName>
        <fullName evidence="6">Peptidase M50 domain-containing protein</fullName>
    </recommendedName>
</protein>
<dbReference type="EMBL" id="LAZR01050758">
    <property type="protein sequence ID" value="KKK86627.1"/>
    <property type="molecule type" value="Genomic_DNA"/>
</dbReference>
<accession>A0A0F8YYU8</accession>
<keyword evidence="4 5" id="KW-0472">Membrane</keyword>
<evidence type="ECO:0000256" key="1">
    <source>
        <dbReference type="ARBA" id="ARBA00004127"/>
    </source>
</evidence>
<feature type="transmembrane region" description="Helical" evidence="5">
    <location>
        <begin position="121"/>
        <end position="140"/>
    </location>
</feature>
<proteinExistence type="predicted"/>
<feature type="transmembrane region" description="Helical" evidence="5">
    <location>
        <begin position="58"/>
        <end position="80"/>
    </location>
</feature>
<dbReference type="Pfam" id="PF02163">
    <property type="entry name" value="Peptidase_M50"/>
    <property type="match status" value="1"/>
</dbReference>
<feature type="transmembrane region" description="Helical" evidence="5">
    <location>
        <begin position="6"/>
        <end position="22"/>
    </location>
</feature>
<evidence type="ECO:0000313" key="7">
    <source>
        <dbReference type="EMBL" id="KKK86627.1"/>
    </source>
</evidence>
<feature type="transmembrane region" description="Helical" evidence="5">
    <location>
        <begin position="152"/>
        <end position="171"/>
    </location>
</feature>
<dbReference type="SUPFAM" id="SSF50156">
    <property type="entry name" value="PDZ domain-like"/>
    <property type="match status" value="1"/>
</dbReference>
<comment type="subcellular location">
    <subcellularLocation>
        <location evidence="1">Endomembrane system</location>
        <topology evidence="1">Multi-pass membrane protein</topology>
    </subcellularLocation>
</comment>
<dbReference type="GO" id="GO:0012505">
    <property type="term" value="C:endomembrane system"/>
    <property type="evidence" value="ECO:0007669"/>
    <property type="project" value="UniProtKB-SubCell"/>
</dbReference>
<feature type="domain" description="Peptidase M50" evidence="6">
    <location>
        <begin position="125"/>
        <end position="285"/>
    </location>
</feature>
<keyword evidence="3 5" id="KW-1133">Transmembrane helix</keyword>
<dbReference type="GO" id="GO:0005737">
    <property type="term" value="C:cytoplasm"/>
    <property type="evidence" value="ECO:0007669"/>
    <property type="project" value="TreeGrafter"/>
</dbReference>
<sequence length="390" mass="44321">MSFIFYDIIFLIFFVVFFSYFLHSRKKNLKKEGLLILYRTTWGIKLIDRIGKKFQKTLYVLSYISIVIGYILMVSIIYLIGKIVYIYATRPDVVQAIKIPPLLPLVPYIDKIVPNLGLPSFYFTYIIIVIAIIAITHEMAHGIFMRKYNIKIKSTGFAFFPWFLPIIPAAFVEQDEKSMNKSSKFHQLAVLSAGTFANVLTAILFFAIIFVFFVFAFTPSGVIFDSYPYSIIGISGISMINGVDLENPTYEKILDFSNESGLNKIQVGDKNYVITKNALEKQEEINGNLLLYYDAPAINANLENVILKINGEETKNIEDLQKELSKYSPGDKITLNALNKDGKDYDLEIILGENPEDKNLPWLGVGFFSQERSGGLGKIYSTLSFKDPHV</sequence>
<keyword evidence="2 5" id="KW-0812">Transmembrane</keyword>